<protein>
    <recommendedName>
        <fullName evidence="3">YbaB/EbfC DNA-binding family protein</fullName>
    </recommendedName>
</protein>
<dbReference type="InterPro" id="IPR004401">
    <property type="entry name" value="YbaB/EbfC"/>
</dbReference>
<organism evidence="1 2">
    <name type="scientific">Thermostaphylospora chromogena</name>
    <dbReference type="NCBI Taxonomy" id="35622"/>
    <lineage>
        <taxon>Bacteria</taxon>
        <taxon>Bacillati</taxon>
        <taxon>Actinomycetota</taxon>
        <taxon>Actinomycetes</taxon>
        <taxon>Streptosporangiales</taxon>
        <taxon>Thermomonosporaceae</taxon>
        <taxon>Thermostaphylospora</taxon>
    </lineage>
</organism>
<dbReference type="Gene3D" id="3.30.1310.10">
    <property type="entry name" value="Nucleoid-associated protein YbaB-like domain"/>
    <property type="match status" value="1"/>
</dbReference>
<evidence type="ECO:0000313" key="1">
    <source>
        <dbReference type="EMBL" id="SDQ42990.1"/>
    </source>
</evidence>
<dbReference type="InterPro" id="IPR036894">
    <property type="entry name" value="YbaB-like_sf"/>
</dbReference>
<gene>
    <name evidence="1" type="ORF">SAMN04489764_0647</name>
</gene>
<accession>A0A1H1ATM6</accession>
<evidence type="ECO:0008006" key="3">
    <source>
        <dbReference type="Google" id="ProtNLM"/>
    </source>
</evidence>
<evidence type="ECO:0000313" key="2">
    <source>
        <dbReference type="Proteomes" id="UP000217103"/>
    </source>
</evidence>
<dbReference type="Pfam" id="PF02575">
    <property type="entry name" value="YbaB_DNA_bd"/>
    <property type="match status" value="1"/>
</dbReference>
<dbReference type="STRING" id="35622.SAMN04489764_0647"/>
<proteinExistence type="predicted"/>
<dbReference type="EMBL" id="FNKK01000002">
    <property type="protein sequence ID" value="SDQ42990.1"/>
    <property type="molecule type" value="Genomic_DNA"/>
</dbReference>
<name>A0A1H1ATM6_9ACTN</name>
<dbReference type="SUPFAM" id="SSF82607">
    <property type="entry name" value="YbaB-like"/>
    <property type="match status" value="1"/>
</dbReference>
<dbReference type="RefSeq" id="WP_106408580.1">
    <property type="nucleotide sequence ID" value="NZ_FNKK01000002.1"/>
</dbReference>
<sequence length="132" mass="14168">MKPFEHIHRFTETGEGDLSALLRESDRWIVDLARTLQEVGEETVEGMDSSGQVVAKVSGSGRLLKLDIKPRAVRDMDHVAMAEAAMEAIAAARQASAERLADALKELTGPAGTAASAADPLEPYIRAVLREG</sequence>
<dbReference type="OrthoDB" id="3542755at2"/>
<dbReference type="GO" id="GO:0003677">
    <property type="term" value="F:DNA binding"/>
    <property type="evidence" value="ECO:0007669"/>
    <property type="project" value="InterPro"/>
</dbReference>
<dbReference type="Proteomes" id="UP000217103">
    <property type="component" value="Unassembled WGS sequence"/>
</dbReference>
<dbReference type="AlphaFoldDB" id="A0A1H1ATM6"/>
<keyword evidence="2" id="KW-1185">Reference proteome</keyword>
<reference evidence="1 2" key="1">
    <citation type="submission" date="2016-10" db="EMBL/GenBank/DDBJ databases">
        <authorList>
            <person name="de Groot N.N."/>
        </authorList>
    </citation>
    <scope>NUCLEOTIDE SEQUENCE [LARGE SCALE GENOMIC DNA]</scope>
    <source>
        <strain evidence="1 2">DSM 43794</strain>
    </source>
</reference>